<protein>
    <recommendedName>
        <fullName evidence="5">Prepilin-type N-terminal cleavage/methylation domain-containing protein</fullName>
    </recommendedName>
</protein>
<feature type="transmembrane region" description="Helical" evidence="2">
    <location>
        <begin position="12"/>
        <end position="34"/>
    </location>
</feature>
<dbReference type="eggNOG" id="COG4969">
    <property type="taxonomic scope" value="Bacteria"/>
</dbReference>
<reference evidence="3 4" key="1">
    <citation type="journal article" date="2011" name="J. Bacteriol.">
        <title>Complete genome sequence of the cellulose-degrading bacterium Cellulosilyticum lentocellum.</title>
        <authorList>
            <consortium name="US DOE Joint Genome Institute"/>
            <person name="Miller D.A."/>
            <person name="Suen G."/>
            <person name="Bruce D."/>
            <person name="Copeland A."/>
            <person name="Cheng J.F."/>
            <person name="Detter C."/>
            <person name="Goodwin L.A."/>
            <person name="Han C.S."/>
            <person name="Hauser L.J."/>
            <person name="Land M.L."/>
            <person name="Lapidus A."/>
            <person name="Lucas S."/>
            <person name="Meincke L."/>
            <person name="Pitluck S."/>
            <person name="Tapia R."/>
            <person name="Teshima H."/>
            <person name="Woyke T."/>
            <person name="Fox B.G."/>
            <person name="Angert E.R."/>
            <person name="Currie C.R."/>
        </authorList>
    </citation>
    <scope>NUCLEOTIDE SEQUENCE [LARGE SCALE GENOMIC DNA]</scope>
    <source>
        <strain evidence="4">ATCC 49066 / DSM 5427 / NCIMB 11756 / RHM5</strain>
    </source>
</reference>
<evidence type="ECO:0008006" key="5">
    <source>
        <dbReference type="Google" id="ProtNLM"/>
    </source>
</evidence>
<gene>
    <name evidence="3" type="ordered locus">Clole_1719</name>
</gene>
<dbReference type="Gene3D" id="3.30.700.10">
    <property type="entry name" value="Glycoprotein, Type 4 Pilin"/>
    <property type="match status" value="1"/>
</dbReference>
<evidence type="ECO:0000256" key="2">
    <source>
        <dbReference type="SAM" id="Phobius"/>
    </source>
</evidence>
<evidence type="ECO:0000256" key="1">
    <source>
        <dbReference type="ARBA" id="ARBA00022481"/>
    </source>
</evidence>
<dbReference type="EMBL" id="CP002582">
    <property type="protein sequence ID" value="ADZ83443.1"/>
    <property type="molecule type" value="Genomic_DNA"/>
</dbReference>
<dbReference type="AlphaFoldDB" id="F2JMC5"/>
<dbReference type="Proteomes" id="UP000008467">
    <property type="component" value="Chromosome"/>
</dbReference>
<evidence type="ECO:0000313" key="4">
    <source>
        <dbReference type="Proteomes" id="UP000008467"/>
    </source>
</evidence>
<dbReference type="RefSeq" id="WP_013656740.1">
    <property type="nucleotide sequence ID" value="NC_015275.1"/>
</dbReference>
<proteinExistence type="predicted"/>
<keyword evidence="4" id="KW-1185">Reference proteome</keyword>
<sequence>MKTQHNQKGFTLIELIVVIAIMGIIGAVLVPQFATMSLRSRMSTDVSTTKTVQNQAEIFFADTGAWPESTADNIVSVLASTSYLDPKYLANSSTLKFQTSGATLQYDSASSFLYVSVAASDYNKFNANSDKGVWIRSN</sequence>
<accession>F2JMC5</accession>
<dbReference type="PROSITE" id="PS00409">
    <property type="entry name" value="PROKAR_NTER_METHYL"/>
    <property type="match status" value="1"/>
</dbReference>
<dbReference type="InterPro" id="IPR012902">
    <property type="entry name" value="N_methyl_site"/>
</dbReference>
<keyword evidence="2" id="KW-0472">Membrane</keyword>
<keyword evidence="2" id="KW-1133">Transmembrane helix</keyword>
<keyword evidence="2" id="KW-0812">Transmembrane</keyword>
<dbReference type="InterPro" id="IPR045584">
    <property type="entry name" value="Pilin-like"/>
</dbReference>
<dbReference type="STRING" id="642492.Clole_1719"/>
<dbReference type="SUPFAM" id="SSF54523">
    <property type="entry name" value="Pili subunits"/>
    <property type="match status" value="1"/>
</dbReference>
<dbReference type="PANTHER" id="PTHR30093:SF34">
    <property type="entry name" value="PREPILIN PEPTIDASE-DEPENDENT PROTEIN D"/>
    <property type="match status" value="1"/>
</dbReference>
<dbReference type="KEGG" id="cle:Clole_1719"/>
<dbReference type="NCBIfam" id="TIGR02532">
    <property type="entry name" value="IV_pilin_GFxxxE"/>
    <property type="match status" value="1"/>
</dbReference>
<evidence type="ECO:0000313" key="3">
    <source>
        <dbReference type="EMBL" id="ADZ83443.1"/>
    </source>
</evidence>
<dbReference type="Pfam" id="PF07963">
    <property type="entry name" value="N_methyl"/>
    <property type="match status" value="1"/>
</dbReference>
<organism evidence="3 4">
    <name type="scientific">Cellulosilyticum lentocellum (strain ATCC 49066 / DSM 5427 / NCIMB 11756 / RHM5)</name>
    <name type="common">Clostridium lentocellum</name>
    <dbReference type="NCBI Taxonomy" id="642492"/>
    <lineage>
        <taxon>Bacteria</taxon>
        <taxon>Bacillati</taxon>
        <taxon>Bacillota</taxon>
        <taxon>Clostridia</taxon>
        <taxon>Lachnospirales</taxon>
        <taxon>Cellulosilyticaceae</taxon>
        <taxon>Cellulosilyticum</taxon>
    </lineage>
</organism>
<name>F2JMC5_CELLD</name>
<dbReference type="PANTHER" id="PTHR30093">
    <property type="entry name" value="GENERAL SECRETION PATHWAY PROTEIN G"/>
    <property type="match status" value="1"/>
</dbReference>
<dbReference type="HOGENOM" id="CLU_1851542_0_0_9"/>
<keyword evidence="1" id="KW-0488">Methylation</keyword>